<dbReference type="PANTHER" id="PTHR43377:SF1">
    <property type="entry name" value="BILIVERDIN REDUCTASE A"/>
    <property type="match status" value="1"/>
</dbReference>
<dbReference type="Pfam" id="PF01408">
    <property type="entry name" value="GFO_IDH_MocA"/>
    <property type="match status" value="1"/>
</dbReference>
<dbReference type="EMBL" id="JAOQIO010000038">
    <property type="protein sequence ID" value="MCU6793166.1"/>
    <property type="molecule type" value="Genomic_DNA"/>
</dbReference>
<comment type="caution">
    <text evidence="4">The sequence shown here is derived from an EMBL/GenBank/DDBJ whole genome shotgun (WGS) entry which is preliminary data.</text>
</comment>
<proteinExistence type="inferred from homology"/>
<evidence type="ECO:0000256" key="1">
    <source>
        <dbReference type="ARBA" id="ARBA00010928"/>
    </source>
</evidence>
<organism evidence="4 5">
    <name type="scientific">Paenibacillus baimaensis</name>
    <dbReference type="NCBI Taxonomy" id="2982185"/>
    <lineage>
        <taxon>Bacteria</taxon>
        <taxon>Bacillati</taxon>
        <taxon>Bacillota</taxon>
        <taxon>Bacilli</taxon>
        <taxon>Bacillales</taxon>
        <taxon>Paenibacillaceae</taxon>
        <taxon>Paenibacillus</taxon>
    </lineage>
</organism>
<dbReference type="InterPro" id="IPR051450">
    <property type="entry name" value="Gfo/Idh/MocA_Oxidoreductases"/>
</dbReference>
<dbReference type="SUPFAM" id="SSF51735">
    <property type="entry name" value="NAD(P)-binding Rossmann-fold domains"/>
    <property type="match status" value="1"/>
</dbReference>
<evidence type="ECO:0000313" key="4">
    <source>
        <dbReference type="EMBL" id="MCU6793166.1"/>
    </source>
</evidence>
<feature type="domain" description="Gfo/Idh/MocA-like oxidoreductase C-terminal" evidence="3">
    <location>
        <begin position="138"/>
        <end position="333"/>
    </location>
</feature>
<dbReference type="Proteomes" id="UP001652445">
    <property type="component" value="Unassembled WGS sequence"/>
</dbReference>
<feature type="domain" description="Gfo/Idh/MocA-like oxidoreductase N-terminal" evidence="2">
    <location>
        <begin position="6"/>
        <end position="124"/>
    </location>
</feature>
<dbReference type="InterPro" id="IPR004104">
    <property type="entry name" value="Gfo/Idh/MocA-like_OxRdtase_C"/>
</dbReference>
<dbReference type="InterPro" id="IPR036291">
    <property type="entry name" value="NAD(P)-bd_dom_sf"/>
</dbReference>
<dbReference type="RefSeq" id="WP_262684472.1">
    <property type="nucleotide sequence ID" value="NZ_JAOQIO010000038.1"/>
</dbReference>
<accession>A0ABT2UGK1</accession>
<sequence length="341" mass="38055">MERAKVIQVGVGGFGKNWIEGIKDVKSIQIVAIVDVVQENLVEALKVLGDGNIPVYLSYEDAFREVKADLALLITPPPTRHRLTRAALDAGMHVIVEKPMASNYKEGLELLAISQQYDKAVSVNQNYRWTPEMKAIRNALESGMIGKLGVVEWQFDRDGSRHRGPQSEWRKDREEPLLTELSIHHFDLMRYLLNVHPESVFASSFSPIWNERIGHSSASAIIKFKGGIHVNYFASSANKGKDTTWTGNFRLVGSSGTLEFTEGTAYYVTEAGERQQLELPELEYEGVAYTVNEFVLAVTEGRKPVTHITDNLISFSMVGAAVESSKTGHVVRLDTGHYQAY</sequence>
<reference evidence="4 5" key="1">
    <citation type="submission" date="2022-09" db="EMBL/GenBank/DDBJ databases">
        <authorList>
            <person name="Han X.L."/>
            <person name="Wang Q."/>
            <person name="Lu T."/>
        </authorList>
    </citation>
    <scope>NUCLEOTIDE SEQUENCE [LARGE SCALE GENOMIC DNA]</scope>
    <source>
        <strain evidence="4 5">WQ 127069</strain>
    </source>
</reference>
<comment type="similarity">
    <text evidence="1">Belongs to the Gfo/Idh/MocA family.</text>
</comment>
<dbReference type="SUPFAM" id="SSF55347">
    <property type="entry name" value="Glyceraldehyde-3-phosphate dehydrogenase-like, C-terminal domain"/>
    <property type="match status" value="1"/>
</dbReference>
<gene>
    <name evidence="4" type="ORF">OB236_13670</name>
</gene>
<dbReference type="Pfam" id="PF02894">
    <property type="entry name" value="GFO_IDH_MocA_C"/>
    <property type="match status" value="1"/>
</dbReference>
<keyword evidence="5" id="KW-1185">Reference proteome</keyword>
<evidence type="ECO:0000259" key="2">
    <source>
        <dbReference type="Pfam" id="PF01408"/>
    </source>
</evidence>
<name>A0ABT2UGK1_9BACL</name>
<protein>
    <submittedName>
        <fullName evidence="4">Gfo/Idh/MocA family oxidoreductase</fullName>
    </submittedName>
</protein>
<dbReference type="InterPro" id="IPR000683">
    <property type="entry name" value="Gfo/Idh/MocA-like_OxRdtase_N"/>
</dbReference>
<dbReference type="Gene3D" id="3.30.360.10">
    <property type="entry name" value="Dihydrodipicolinate Reductase, domain 2"/>
    <property type="match status" value="1"/>
</dbReference>
<evidence type="ECO:0000259" key="3">
    <source>
        <dbReference type="Pfam" id="PF02894"/>
    </source>
</evidence>
<dbReference type="Gene3D" id="3.40.50.720">
    <property type="entry name" value="NAD(P)-binding Rossmann-like Domain"/>
    <property type="match status" value="1"/>
</dbReference>
<dbReference type="PANTHER" id="PTHR43377">
    <property type="entry name" value="BILIVERDIN REDUCTASE A"/>
    <property type="match status" value="1"/>
</dbReference>
<evidence type="ECO:0000313" key="5">
    <source>
        <dbReference type="Proteomes" id="UP001652445"/>
    </source>
</evidence>